<dbReference type="GO" id="GO:0016020">
    <property type="term" value="C:membrane"/>
    <property type="evidence" value="ECO:0007669"/>
    <property type="project" value="UniProtKB-SubCell"/>
</dbReference>
<dbReference type="EMBL" id="CAJNNV010002167">
    <property type="protein sequence ID" value="CAE8586666.1"/>
    <property type="molecule type" value="Genomic_DNA"/>
</dbReference>
<sequence>MLSLDSRIVQLLGDMMETVAIAALYIMISTTLITFNKYMMQPGHFPHAMPLTAIHMSVTFALALSLYHVAPSLYPTMETSRRNWKSVLTYIAPLGMMFAISLLCSNQAYLYSSVAFLQFCKMGNVALVFAMSCAVGVQTFSWPKVLVLSVILSGLSICAEGEINFLWIGFLLQICSQLADCTKNLIGEVVMSGAGLKLDVMTYVTFQAPCSLAPLLVGVFVTWSPEVLTDFLAMWPLLLANAGFAFLLNVTIATLLKKLSTLTLIIIGTLKDMVTIASSSYLFGDEISHQQCAGFTVVLVGIAMWSHLKMREQAATKEQVPLLPKREKAVA</sequence>
<dbReference type="AlphaFoldDB" id="A0A813DKN1"/>
<keyword evidence="2 5" id="KW-0812">Transmembrane</keyword>
<feature type="transmembrane region" description="Helical" evidence="5">
    <location>
        <begin position="122"/>
        <end position="140"/>
    </location>
</feature>
<organism evidence="7 9">
    <name type="scientific">Polarella glacialis</name>
    <name type="common">Dinoflagellate</name>
    <dbReference type="NCBI Taxonomy" id="89957"/>
    <lineage>
        <taxon>Eukaryota</taxon>
        <taxon>Sar</taxon>
        <taxon>Alveolata</taxon>
        <taxon>Dinophyceae</taxon>
        <taxon>Suessiales</taxon>
        <taxon>Suessiaceae</taxon>
        <taxon>Polarella</taxon>
    </lineage>
</organism>
<reference evidence="7" key="1">
    <citation type="submission" date="2021-02" db="EMBL/GenBank/DDBJ databases">
        <authorList>
            <person name="Dougan E. K."/>
            <person name="Rhodes N."/>
            <person name="Thang M."/>
            <person name="Chan C."/>
        </authorList>
    </citation>
    <scope>NUCLEOTIDE SEQUENCE</scope>
</reference>
<dbReference type="Proteomes" id="UP000626109">
    <property type="component" value="Unassembled WGS sequence"/>
</dbReference>
<evidence type="ECO:0000256" key="2">
    <source>
        <dbReference type="ARBA" id="ARBA00022692"/>
    </source>
</evidence>
<dbReference type="OrthoDB" id="6418713at2759"/>
<evidence type="ECO:0000313" key="9">
    <source>
        <dbReference type="Proteomes" id="UP000654075"/>
    </source>
</evidence>
<dbReference type="InterPro" id="IPR004853">
    <property type="entry name" value="Sugar_P_trans_dom"/>
</dbReference>
<dbReference type="Proteomes" id="UP000654075">
    <property type="component" value="Unassembled WGS sequence"/>
</dbReference>
<dbReference type="PANTHER" id="PTHR11132">
    <property type="entry name" value="SOLUTE CARRIER FAMILY 35"/>
    <property type="match status" value="1"/>
</dbReference>
<protein>
    <recommendedName>
        <fullName evidence="6">Sugar phosphate transporter domain-containing protein</fullName>
    </recommendedName>
</protein>
<comment type="caution">
    <text evidence="7">The sequence shown here is derived from an EMBL/GenBank/DDBJ whole genome shotgun (WGS) entry which is preliminary data.</text>
</comment>
<keyword evidence="4 5" id="KW-0472">Membrane</keyword>
<evidence type="ECO:0000313" key="8">
    <source>
        <dbReference type="EMBL" id="CAE8700796.1"/>
    </source>
</evidence>
<dbReference type="InterPro" id="IPR050186">
    <property type="entry name" value="TPT_transporter"/>
</dbReference>
<feature type="transmembrane region" description="Helical" evidence="5">
    <location>
        <begin position="233"/>
        <end position="255"/>
    </location>
</feature>
<keyword evidence="9" id="KW-1185">Reference proteome</keyword>
<keyword evidence="3 5" id="KW-1133">Transmembrane helix</keyword>
<evidence type="ECO:0000256" key="3">
    <source>
        <dbReference type="ARBA" id="ARBA00022989"/>
    </source>
</evidence>
<feature type="domain" description="Sugar phosphate transporter" evidence="6">
    <location>
        <begin position="23"/>
        <end position="306"/>
    </location>
</feature>
<evidence type="ECO:0000256" key="5">
    <source>
        <dbReference type="SAM" id="Phobius"/>
    </source>
</evidence>
<evidence type="ECO:0000256" key="4">
    <source>
        <dbReference type="ARBA" id="ARBA00023136"/>
    </source>
</evidence>
<evidence type="ECO:0000259" key="6">
    <source>
        <dbReference type="Pfam" id="PF03151"/>
    </source>
</evidence>
<dbReference type="EMBL" id="CAJNNW010029592">
    <property type="protein sequence ID" value="CAE8700796.1"/>
    <property type="molecule type" value="Genomic_DNA"/>
</dbReference>
<comment type="subcellular location">
    <subcellularLocation>
        <location evidence="1">Membrane</location>
        <topology evidence="1">Multi-pass membrane protein</topology>
    </subcellularLocation>
</comment>
<gene>
    <name evidence="7" type="ORF">PGLA1383_LOCUS5515</name>
    <name evidence="8" type="ORF">PGLA2088_LOCUS31788</name>
</gene>
<dbReference type="Pfam" id="PF03151">
    <property type="entry name" value="TPT"/>
    <property type="match status" value="1"/>
</dbReference>
<feature type="transmembrane region" description="Helical" evidence="5">
    <location>
        <begin position="20"/>
        <end position="39"/>
    </location>
</feature>
<dbReference type="OMA" id="IWICLSS"/>
<accession>A0A813DKN1</accession>
<evidence type="ECO:0000256" key="1">
    <source>
        <dbReference type="ARBA" id="ARBA00004141"/>
    </source>
</evidence>
<feature type="transmembrane region" description="Helical" evidence="5">
    <location>
        <begin position="288"/>
        <end position="308"/>
    </location>
</feature>
<name>A0A813DKN1_POLGL</name>
<evidence type="ECO:0000313" key="7">
    <source>
        <dbReference type="EMBL" id="CAE8586666.1"/>
    </source>
</evidence>
<proteinExistence type="predicted"/>
<feature type="transmembrane region" description="Helical" evidence="5">
    <location>
        <begin position="200"/>
        <end position="221"/>
    </location>
</feature>
<feature type="transmembrane region" description="Helical" evidence="5">
    <location>
        <begin position="51"/>
        <end position="70"/>
    </location>
</feature>
<feature type="transmembrane region" description="Helical" evidence="5">
    <location>
        <begin position="90"/>
        <end position="110"/>
    </location>
</feature>
<feature type="transmembrane region" description="Helical" evidence="5">
    <location>
        <begin position="146"/>
        <end position="168"/>
    </location>
</feature>